<protein>
    <submittedName>
        <fullName evidence="1">Uncharacterized protein</fullName>
    </submittedName>
</protein>
<comment type="caution">
    <text evidence="1">The sequence shown here is derived from an EMBL/GenBank/DDBJ whole genome shotgun (WGS) entry which is preliminary data.</text>
</comment>
<gene>
    <name evidence="1" type="ORF">HNQ51_002040</name>
</gene>
<organism evidence="1 2">
    <name type="scientific">Inhella inkyongensis</name>
    <dbReference type="NCBI Taxonomy" id="392593"/>
    <lineage>
        <taxon>Bacteria</taxon>
        <taxon>Pseudomonadati</taxon>
        <taxon>Pseudomonadota</taxon>
        <taxon>Betaproteobacteria</taxon>
        <taxon>Burkholderiales</taxon>
        <taxon>Sphaerotilaceae</taxon>
        <taxon>Inhella</taxon>
    </lineage>
</organism>
<keyword evidence="2" id="KW-1185">Reference proteome</keyword>
<name>A0A840S6V6_9BURK</name>
<dbReference type="Proteomes" id="UP000554837">
    <property type="component" value="Unassembled WGS sequence"/>
</dbReference>
<accession>A0A840S6V6</accession>
<sequence length="149" mass="16040">MADFATHQTLITSVLSSLLASGLTAALLKTFLDRRNEKKSVKTVERAKAYEELLVFLAEHAVLPDLSALASESPRLRQILVRLALYGESAVIHALAAYLNLPPLAGPAERQLALRAIVQAMRNSLIARAEDSVMTSVAAVLQPALASRP</sequence>
<dbReference type="RefSeq" id="WP_138855620.1">
    <property type="nucleotide sequence ID" value="NZ_CP040709.1"/>
</dbReference>
<dbReference type="EMBL" id="JACHHO010000002">
    <property type="protein sequence ID" value="MBB5204726.1"/>
    <property type="molecule type" value="Genomic_DNA"/>
</dbReference>
<evidence type="ECO:0000313" key="2">
    <source>
        <dbReference type="Proteomes" id="UP000554837"/>
    </source>
</evidence>
<dbReference type="AlphaFoldDB" id="A0A840S6V6"/>
<reference evidence="1 2" key="1">
    <citation type="submission" date="2020-08" db="EMBL/GenBank/DDBJ databases">
        <title>Genomic Encyclopedia of Type Strains, Phase IV (KMG-IV): sequencing the most valuable type-strain genomes for metagenomic binning, comparative biology and taxonomic classification.</title>
        <authorList>
            <person name="Goeker M."/>
        </authorList>
    </citation>
    <scope>NUCLEOTIDE SEQUENCE [LARGE SCALE GENOMIC DNA]</scope>
    <source>
        <strain evidence="1 2">DSM 23958</strain>
    </source>
</reference>
<evidence type="ECO:0000313" key="1">
    <source>
        <dbReference type="EMBL" id="MBB5204726.1"/>
    </source>
</evidence>
<proteinExistence type="predicted"/>